<keyword evidence="3" id="KW-1185">Reference proteome</keyword>
<evidence type="ECO:0000256" key="1">
    <source>
        <dbReference type="SAM" id="MobiDB-lite"/>
    </source>
</evidence>
<comment type="caution">
    <text evidence="2">The sequence shown here is derived from an EMBL/GenBank/DDBJ whole genome shotgun (WGS) entry which is preliminary data.</text>
</comment>
<dbReference type="Proteomes" id="UP000838756">
    <property type="component" value="Unassembled WGS sequence"/>
</dbReference>
<organism evidence="2 3">
    <name type="scientific">Pararge aegeria aegeria</name>
    <dbReference type="NCBI Taxonomy" id="348720"/>
    <lineage>
        <taxon>Eukaryota</taxon>
        <taxon>Metazoa</taxon>
        <taxon>Ecdysozoa</taxon>
        <taxon>Arthropoda</taxon>
        <taxon>Hexapoda</taxon>
        <taxon>Insecta</taxon>
        <taxon>Pterygota</taxon>
        <taxon>Neoptera</taxon>
        <taxon>Endopterygota</taxon>
        <taxon>Lepidoptera</taxon>
        <taxon>Glossata</taxon>
        <taxon>Ditrysia</taxon>
        <taxon>Papilionoidea</taxon>
        <taxon>Nymphalidae</taxon>
        <taxon>Satyrinae</taxon>
        <taxon>Satyrini</taxon>
        <taxon>Parargina</taxon>
        <taxon>Pararge</taxon>
    </lineage>
</organism>
<sequence>MCAHAVHCNGSRGFVGVAVEVPHPLSALGVGDEAKAHRERSTHHSQFNEYRPTVETTLGFSTSHRVRPRIAAFTKRRDNIKEVRGYDVIDGDMNIRRREGHE</sequence>
<feature type="region of interest" description="Disordered" evidence="1">
    <location>
        <begin position="31"/>
        <end position="50"/>
    </location>
</feature>
<accession>A0A8S4RVC2</accession>
<dbReference type="OrthoDB" id="7485907at2759"/>
<dbReference type="AlphaFoldDB" id="A0A8S4RVC2"/>
<evidence type="ECO:0000313" key="2">
    <source>
        <dbReference type="EMBL" id="CAH2240856.1"/>
    </source>
</evidence>
<protein>
    <submittedName>
        <fullName evidence="2">Jg27252 protein</fullName>
    </submittedName>
</protein>
<dbReference type="EMBL" id="CAKXAJ010025555">
    <property type="protein sequence ID" value="CAH2240856.1"/>
    <property type="molecule type" value="Genomic_DNA"/>
</dbReference>
<name>A0A8S4RVC2_9NEOP</name>
<gene>
    <name evidence="2" type="primary">jg27252</name>
    <name evidence="2" type="ORF">PAEG_LOCUS17341</name>
</gene>
<proteinExistence type="predicted"/>
<evidence type="ECO:0000313" key="3">
    <source>
        <dbReference type="Proteomes" id="UP000838756"/>
    </source>
</evidence>
<reference evidence="2" key="1">
    <citation type="submission" date="2022-03" db="EMBL/GenBank/DDBJ databases">
        <authorList>
            <person name="Lindestad O."/>
        </authorList>
    </citation>
    <scope>NUCLEOTIDE SEQUENCE</scope>
</reference>